<dbReference type="GO" id="GO:0006310">
    <property type="term" value="P:DNA recombination"/>
    <property type="evidence" value="ECO:0007669"/>
    <property type="project" value="UniProtKB-KW"/>
</dbReference>
<evidence type="ECO:0000256" key="5">
    <source>
        <dbReference type="ARBA" id="ARBA00023172"/>
    </source>
</evidence>
<dbReference type="PANTHER" id="PTHR30629">
    <property type="entry name" value="PROPHAGE INTEGRASE"/>
    <property type="match status" value="1"/>
</dbReference>
<dbReference type="PROSITE" id="PS51898">
    <property type="entry name" value="TYR_RECOMBINASE"/>
    <property type="match status" value="1"/>
</dbReference>
<comment type="function">
    <text evidence="1">Site-specific tyrosine recombinase, which acts by catalyzing the cutting and rejoining of the recombining DNA molecules.</text>
</comment>
<dbReference type="Pfam" id="PF00589">
    <property type="entry name" value="Phage_integrase"/>
    <property type="match status" value="1"/>
</dbReference>
<evidence type="ECO:0000256" key="4">
    <source>
        <dbReference type="ARBA" id="ARBA00023125"/>
    </source>
</evidence>
<keyword evidence="4" id="KW-0238">DNA-binding</keyword>
<protein>
    <submittedName>
        <fullName evidence="7">Phage integrase</fullName>
    </submittedName>
</protein>
<dbReference type="Gene3D" id="1.10.443.10">
    <property type="entry name" value="Intergrase catalytic core"/>
    <property type="match status" value="1"/>
</dbReference>
<sequence>MIIDLSLQQYVDWEVKPVIPIKGKFGYRVVLKYIDGTERTQQKSGFKTDKEANAARDNTIGKLHAGTYIVYENVKVSDFLEFWIKEDICKRVRSEETYAAYSNIVYNHIIPILGNKKMSAVNRGDVQKLYNDRAEYSVSVSRLVKTVMNVSMNYAVEKKIIAENPAVGINLPKKVKKKEYHARSIDTQKTLTMDQILILLEASRDTPIHMQILFNVLMGLRRREINGVKYSDIDYINRTLKLRRQLGKKINTKKEDFPPKTFTKQELGLKTPSSYRDIPIPDYVFEAILQQREVYERNKSRRRSQFQDSGYVCCSNYGKPRSKDFHWKYYKKLLADNNLPDIKWHHLRSTFCTLLLKNNFNPKAVSKLMGHATELITLDVYGDNREIIADCVDEIQPFIDEVLPIKEVGKQLEEELLEIEVPAEDYF</sequence>
<dbReference type="RefSeq" id="WP_055654077.1">
    <property type="nucleotide sequence ID" value="NZ_CABIXC010000003.1"/>
</dbReference>
<dbReference type="InterPro" id="IPR013762">
    <property type="entry name" value="Integrase-like_cat_sf"/>
</dbReference>
<dbReference type="InterPro" id="IPR028259">
    <property type="entry name" value="AP2-like_int_N"/>
</dbReference>
<proteinExistence type="inferred from homology"/>
<accession>A0A174BLC2</accession>
<dbReference type="GO" id="GO:0003677">
    <property type="term" value="F:DNA binding"/>
    <property type="evidence" value="ECO:0007669"/>
    <property type="project" value="UniProtKB-KW"/>
</dbReference>
<evidence type="ECO:0000313" key="7">
    <source>
        <dbReference type="EMBL" id="CUO00520.1"/>
    </source>
</evidence>
<organism evidence="7 8">
    <name type="scientific">Hungatella hathewayi</name>
    <dbReference type="NCBI Taxonomy" id="154046"/>
    <lineage>
        <taxon>Bacteria</taxon>
        <taxon>Bacillati</taxon>
        <taxon>Bacillota</taxon>
        <taxon>Clostridia</taxon>
        <taxon>Lachnospirales</taxon>
        <taxon>Lachnospiraceae</taxon>
        <taxon>Hungatella</taxon>
    </lineage>
</organism>
<dbReference type="PANTHER" id="PTHR30629:SF2">
    <property type="entry name" value="PROPHAGE INTEGRASE INTS-RELATED"/>
    <property type="match status" value="1"/>
</dbReference>
<dbReference type="AlphaFoldDB" id="A0A174BLC2"/>
<dbReference type="EMBL" id="CYZE01000003">
    <property type="protein sequence ID" value="CUO00520.1"/>
    <property type="molecule type" value="Genomic_DNA"/>
</dbReference>
<dbReference type="Gene3D" id="1.10.150.130">
    <property type="match status" value="1"/>
</dbReference>
<evidence type="ECO:0000259" key="6">
    <source>
        <dbReference type="PROSITE" id="PS51898"/>
    </source>
</evidence>
<dbReference type="CDD" id="cd01189">
    <property type="entry name" value="INT_ICEBs1_C_like"/>
    <property type="match status" value="1"/>
</dbReference>
<comment type="similarity">
    <text evidence="2">Belongs to the 'phage' integrase family.</text>
</comment>
<dbReference type="GO" id="GO:0015074">
    <property type="term" value="P:DNA integration"/>
    <property type="evidence" value="ECO:0007669"/>
    <property type="project" value="UniProtKB-KW"/>
</dbReference>
<evidence type="ECO:0000256" key="2">
    <source>
        <dbReference type="ARBA" id="ARBA00008857"/>
    </source>
</evidence>
<evidence type="ECO:0000256" key="1">
    <source>
        <dbReference type="ARBA" id="ARBA00003283"/>
    </source>
</evidence>
<gene>
    <name evidence="7" type="primary">Int-Tn_2</name>
    <name evidence="7" type="ORF">ERS852407_01612</name>
</gene>
<feature type="domain" description="Tyr recombinase" evidence="6">
    <location>
        <begin position="186"/>
        <end position="394"/>
    </location>
</feature>
<dbReference type="InterPro" id="IPR010998">
    <property type="entry name" value="Integrase_recombinase_N"/>
</dbReference>
<dbReference type="Pfam" id="PF14659">
    <property type="entry name" value="Phage_int_SAM_3"/>
    <property type="match status" value="1"/>
</dbReference>
<dbReference type="Proteomes" id="UP000095651">
    <property type="component" value="Unassembled WGS sequence"/>
</dbReference>
<dbReference type="InterPro" id="IPR050808">
    <property type="entry name" value="Phage_Integrase"/>
</dbReference>
<dbReference type="InterPro" id="IPR011010">
    <property type="entry name" value="DNA_brk_join_enz"/>
</dbReference>
<keyword evidence="5" id="KW-0233">DNA recombination</keyword>
<dbReference type="InterPro" id="IPR004107">
    <property type="entry name" value="Integrase_SAM-like_N"/>
</dbReference>
<dbReference type="Pfam" id="PF14657">
    <property type="entry name" value="Arm-DNA-bind_4"/>
    <property type="match status" value="1"/>
</dbReference>
<evidence type="ECO:0000313" key="8">
    <source>
        <dbReference type="Proteomes" id="UP000095651"/>
    </source>
</evidence>
<dbReference type="SUPFAM" id="SSF56349">
    <property type="entry name" value="DNA breaking-rejoining enzymes"/>
    <property type="match status" value="1"/>
</dbReference>
<evidence type="ECO:0000256" key="3">
    <source>
        <dbReference type="ARBA" id="ARBA00022908"/>
    </source>
</evidence>
<name>A0A174BLC2_9FIRM</name>
<reference evidence="7 8" key="1">
    <citation type="submission" date="2015-09" db="EMBL/GenBank/DDBJ databases">
        <authorList>
            <consortium name="Pathogen Informatics"/>
        </authorList>
    </citation>
    <scope>NUCLEOTIDE SEQUENCE [LARGE SCALE GENOMIC DNA]</scope>
    <source>
        <strain evidence="7 8">2789STDY5608850</strain>
    </source>
</reference>
<keyword evidence="3" id="KW-0229">DNA integration</keyword>
<dbReference type="InterPro" id="IPR002104">
    <property type="entry name" value="Integrase_catalytic"/>
</dbReference>